<organism evidence="1">
    <name type="scientific">uncultured Caudovirales phage</name>
    <dbReference type="NCBI Taxonomy" id="2100421"/>
    <lineage>
        <taxon>Viruses</taxon>
        <taxon>Duplodnaviria</taxon>
        <taxon>Heunggongvirae</taxon>
        <taxon>Uroviricota</taxon>
        <taxon>Caudoviricetes</taxon>
        <taxon>Peduoviridae</taxon>
        <taxon>Maltschvirus</taxon>
        <taxon>Maltschvirus maltsch</taxon>
    </lineage>
</organism>
<name>A0A6J7WV07_9CAUD</name>
<proteinExistence type="predicted"/>
<reference evidence="1" key="1">
    <citation type="submission" date="2020-05" db="EMBL/GenBank/DDBJ databases">
        <authorList>
            <person name="Chiriac C."/>
            <person name="Salcher M."/>
            <person name="Ghai R."/>
            <person name="Kavagutti S V."/>
        </authorList>
    </citation>
    <scope>NUCLEOTIDE SEQUENCE</scope>
</reference>
<gene>
    <name evidence="1" type="ORF">UFOVP240_205</name>
</gene>
<accession>A0A6J7WV07</accession>
<dbReference type="EMBL" id="LR798293">
    <property type="protein sequence ID" value="CAB5221590.1"/>
    <property type="molecule type" value="Genomic_DNA"/>
</dbReference>
<evidence type="ECO:0000313" key="1">
    <source>
        <dbReference type="EMBL" id="CAB5221590.1"/>
    </source>
</evidence>
<protein>
    <submittedName>
        <fullName evidence="1">Phage tail fibre protein</fullName>
    </submittedName>
</protein>
<sequence>MDINSIAEGLKVTGRVHLVKTNEIGQVVEERDVPNLVVTTGKYHIASKIVATTNSPASMTHMGIGTGTGAAAVGDTVLTQTGRVALSSSSVLNNTITYTATFPAGTGDGAITEAGIFNASSSGTMLCRTVFPTVNKGSGDQITITWVITVS</sequence>